<accession>A0A543CTU9</accession>
<organism evidence="11 12">
    <name type="scientific">Actinoallomurus bryophytorum</name>
    <dbReference type="NCBI Taxonomy" id="1490222"/>
    <lineage>
        <taxon>Bacteria</taxon>
        <taxon>Bacillati</taxon>
        <taxon>Actinomycetota</taxon>
        <taxon>Actinomycetes</taxon>
        <taxon>Streptosporangiales</taxon>
        <taxon>Thermomonosporaceae</taxon>
        <taxon>Actinoallomurus</taxon>
    </lineage>
</organism>
<dbReference type="Gene3D" id="3.90.640.10">
    <property type="entry name" value="Actin, Chain A, domain 4"/>
    <property type="match status" value="1"/>
</dbReference>
<reference evidence="11 12" key="1">
    <citation type="submission" date="2019-06" db="EMBL/GenBank/DDBJ databases">
        <title>Sequencing the genomes of 1000 actinobacteria strains.</title>
        <authorList>
            <person name="Klenk H.-P."/>
        </authorList>
    </citation>
    <scope>NUCLEOTIDE SEQUENCE [LARGE SCALE GENOMIC DNA]</scope>
    <source>
        <strain evidence="11 12">DSM 102200</strain>
    </source>
</reference>
<keyword evidence="6 8" id="KW-0346">Stress response</keyword>
<comment type="induction">
    <text evidence="8">By stress conditions e.g. heat shock.</text>
</comment>
<dbReference type="InterPro" id="IPR043129">
    <property type="entry name" value="ATPase_NBD"/>
</dbReference>
<dbReference type="InterPro" id="IPR029047">
    <property type="entry name" value="HSP70_peptide-bd_sf"/>
</dbReference>
<dbReference type="InterPro" id="IPR018181">
    <property type="entry name" value="Heat_shock_70_CS"/>
</dbReference>
<evidence type="ECO:0000256" key="4">
    <source>
        <dbReference type="ARBA" id="ARBA00022741"/>
    </source>
</evidence>
<dbReference type="Gene3D" id="2.60.34.10">
    <property type="entry name" value="Substrate Binding Domain Of DNAk, Chain A, domain 1"/>
    <property type="match status" value="1"/>
</dbReference>
<dbReference type="CDD" id="cd10234">
    <property type="entry name" value="ASKHA_NBD_HSP70_DnaK-like"/>
    <property type="match status" value="1"/>
</dbReference>
<keyword evidence="7 8" id="KW-0143">Chaperone</keyword>
<dbReference type="Gene3D" id="1.20.1270.10">
    <property type="match status" value="1"/>
</dbReference>
<evidence type="ECO:0000313" key="11">
    <source>
        <dbReference type="EMBL" id="TQM00527.1"/>
    </source>
</evidence>
<keyword evidence="12" id="KW-1185">Reference proteome</keyword>
<evidence type="ECO:0000256" key="10">
    <source>
        <dbReference type="SAM" id="MobiDB-lite"/>
    </source>
</evidence>
<keyword evidence="4 8" id="KW-0547">Nucleotide-binding</keyword>
<dbReference type="RefSeq" id="WP_141960140.1">
    <property type="nucleotide sequence ID" value="NZ_VFOZ01000001.1"/>
</dbReference>
<sequence>MPKAAGIDLGTTNSVIAAMVDGHPTVVPSAEGARTTPSVVAFTPEGERLVGQLARRQAILNPKGTIYSAKRFIGRRHDEVSSELNAVTYDVVGGPDGVVRFPVGGKQYAPEEISALVLRKLADDAGKFLGERVTEAVITVPAYFNDAQRHATRDAGRIAGLEVMRIINEPTAAALAYGLDKKGNETVLVFDLGGGTFDVSILDVGDGVVEVRATSGDGHLGGDDFDRRIVDHLADEFRRDNGIDLRQDPQALQRLFEAAEKAKVELSSVTQTTINLPFVTADASGPKHLNTTLMRSTFEQLIADQLERCEGPMRQAMSDAKITADDIDEVILVGGSTRIPAVQSLVRRLTGGKDPNMTVNPDEVVAIGAAIQAGVLKGEVEDVVLLDVTPLSLGLETLGGVMTKTLERNTTIPARRTETFSTAEDGQTAVDVVVLQGEREKASDNRTLGRFRLENIRPAPRGEPQVEVTFDVDANGILNVSARDKDTGAEQRITISETTNLDQGEIERMIRDAEQHSNEDARVRMCIDARNELDSVTYQVEKRLNELGGSVPEHERARAQMLVDDARQAIKEEAPVDRIRSLTAELQQIYHGLAATASAAGAGAGPGGAQEPRPTGGEDVIDAEFTTDE</sequence>
<dbReference type="Proteomes" id="UP000316096">
    <property type="component" value="Unassembled WGS sequence"/>
</dbReference>
<dbReference type="NCBIfam" id="NF001413">
    <property type="entry name" value="PRK00290.1"/>
    <property type="match status" value="1"/>
</dbReference>
<dbReference type="GO" id="GO:0140662">
    <property type="term" value="F:ATP-dependent protein folding chaperone"/>
    <property type="evidence" value="ECO:0007669"/>
    <property type="project" value="InterPro"/>
</dbReference>
<dbReference type="AlphaFoldDB" id="A0A543CTU9"/>
<dbReference type="OrthoDB" id="9766019at2"/>
<feature type="modified residue" description="Phosphothreonine; by autocatalysis" evidence="8">
    <location>
        <position position="196"/>
    </location>
</feature>
<gene>
    <name evidence="8" type="primary">dnaK</name>
    <name evidence="11" type="ORF">FB559_6241</name>
</gene>
<dbReference type="GO" id="GO:0051082">
    <property type="term" value="F:unfolded protein binding"/>
    <property type="evidence" value="ECO:0007669"/>
    <property type="project" value="InterPro"/>
</dbReference>
<dbReference type="PROSITE" id="PS00329">
    <property type="entry name" value="HSP70_2"/>
    <property type="match status" value="1"/>
</dbReference>
<keyword evidence="5 8" id="KW-0067">ATP-binding</keyword>
<name>A0A543CTU9_9ACTN</name>
<evidence type="ECO:0000256" key="1">
    <source>
        <dbReference type="ARBA" id="ARBA00002290"/>
    </source>
</evidence>
<dbReference type="Pfam" id="PF00012">
    <property type="entry name" value="HSP70"/>
    <property type="match status" value="1"/>
</dbReference>
<dbReference type="FunFam" id="2.60.34.10:FF:000014">
    <property type="entry name" value="Chaperone protein DnaK HSP70"/>
    <property type="match status" value="1"/>
</dbReference>
<dbReference type="NCBIfam" id="TIGR02350">
    <property type="entry name" value="prok_dnaK"/>
    <property type="match status" value="1"/>
</dbReference>
<dbReference type="GO" id="GO:0005524">
    <property type="term" value="F:ATP binding"/>
    <property type="evidence" value="ECO:0007669"/>
    <property type="project" value="UniProtKB-UniRule"/>
</dbReference>
<protein>
    <recommendedName>
        <fullName evidence="8">Chaperone protein DnaK</fullName>
    </recommendedName>
    <alternativeName>
        <fullName evidence="8">HSP70</fullName>
    </alternativeName>
    <alternativeName>
        <fullName evidence="8">Heat shock 70 kDa protein</fullName>
    </alternativeName>
    <alternativeName>
        <fullName evidence="8">Heat shock protein 70</fullName>
    </alternativeName>
</protein>
<evidence type="ECO:0000256" key="2">
    <source>
        <dbReference type="ARBA" id="ARBA00007381"/>
    </source>
</evidence>
<evidence type="ECO:0000256" key="5">
    <source>
        <dbReference type="ARBA" id="ARBA00022840"/>
    </source>
</evidence>
<dbReference type="PROSITE" id="PS01036">
    <property type="entry name" value="HSP70_3"/>
    <property type="match status" value="1"/>
</dbReference>
<dbReference type="Gene3D" id="3.30.420.40">
    <property type="match status" value="2"/>
</dbReference>
<dbReference type="PRINTS" id="PR00301">
    <property type="entry name" value="HEATSHOCK70"/>
</dbReference>
<keyword evidence="3 8" id="KW-0597">Phosphoprotein</keyword>
<dbReference type="FunFam" id="3.90.640.10:FF:000003">
    <property type="entry name" value="Molecular chaperone DnaK"/>
    <property type="match status" value="1"/>
</dbReference>
<proteinExistence type="evidence at transcript level"/>
<dbReference type="SUPFAM" id="SSF100920">
    <property type="entry name" value="Heat shock protein 70kD (HSP70), peptide-binding domain"/>
    <property type="match status" value="1"/>
</dbReference>
<feature type="region of interest" description="Disordered" evidence="10">
    <location>
        <begin position="598"/>
        <end position="629"/>
    </location>
</feature>
<dbReference type="PANTHER" id="PTHR19375">
    <property type="entry name" value="HEAT SHOCK PROTEIN 70KDA"/>
    <property type="match status" value="1"/>
</dbReference>
<dbReference type="HAMAP" id="MF_00332">
    <property type="entry name" value="DnaK"/>
    <property type="match status" value="1"/>
</dbReference>
<evidence type="ECO:0000256" key="9">
    <source>
        <dbReference type="RuleBase" id="RU003322"/>
    </source>
</evidence>
<dbReference type="InterPro" id="IPR013126">
    <property type="entry name" value="Hsp_70_fam"/>
</dbReference>
<dbReference type="FunFam" id="3.30.420.40:FF:000004">
    <property type="entry name" value="Molecular chaperone DnaK"/>
    <property type="match status" value="1"/>
</dbReference>
<comment type="function">
    <text evidence="1 8">Acts as a chaperone.</text>
</comment>
<feature type="compositionally biased region" description="Acidic residues" evidence="10">
    <location>
        <begin position="619"/>
        <end position="629"/>
    </location>
</feature>
<evidence type="ECO:0000256" key="8">
    <source>
        <dbReference type="HAMAP-Rule" id="MF_00332"/>
    </source>
</evidence>
<dbReference type="InterPro" id="IPR029048">
    <property type="entry name" value="HSP70_C_sf"/>
</dbReference>
<dbReference type="EMBL" id="VFOZ01000001">
    <property type="protein sequence ID" value="TQM00527.1"/>
    <property type="molecule type" value="Genomic_DNA"/>
</dbReference>
<dbReference type="SUPFAM" id="SSF53067">
    <property type="entry name" value="Actin-like ATPase domain"/>
    <property type="match status" value="2"/>
</dbReference>
<evidence type="ECO:0000313" key="12">
    <source>
        <dbReference type="Proteomes" id="UP000316096"/>
    </source>
</evidence>
<comment type="caution">
    <text evidence="11">The sequence shown here is derived from an EMBL/GenBank/DDBJ whole genome shotgun (WGS) entry which is preliminary data.</text>
</comment>
<comment type="similarity">
    <text evidence="2 8 9">Belongs to the heat shock protein 70 family.</text>
</comment>
<evidence type="ECO:0000256" key="3">
    <source>
        <dbReference type="ARBA" id="ARBA00022553"/>
    </source>
</evidence>
<evidence type="ECO:0000256" key="7">
    <source>
        <dbReference type="ARBA" id="ARBA00023186"/>
    </source>
</evidence>
<dbReference type="PROSITE" id="PS00297">
    <property type="entry name" value="HSP70_1"/>
    <property type="match status" value="1"/>
</dbReference>
<dbReference type="InterPro" id="IPR012725">
    <property type="entry name" value="Chaperone_DnaK"/>
</dbReference>
<evidence type="ECO:0000256" key="6">
    <source>
        <dbReference type="ARBA" id="ARBA00023016"/>
    </source>
</evidence>